<evidence type="ECO:0000313" key="11">
    <source>
        <dbReference type="EMBL" id="SEL18382.1"/>
    </source>
</evidence>
<dbReference type="InterPro" id="IPR052351">
    <property type="entry name" value="Ornithine_N-alpha-AT"/>
</dbReference>
<evidence type="ECO:0000313" key="12">
    <source>
        <dbReference type="Proteomes" id="UP000199283"/>
    </source>
</evidence>
<evidence type="ECO:0000256" key="4">
    <source>
        <dbReference type="ARBA" id="ARBA00023098"/>
    </source>
</evidence>
<dbReference type="Proteomes" id="UP000199283">
    <property type="component" value="Unassembled WGS sequence"/>
</dbReference>
<dbReference type="Pfam" id="PF13444">
    <property type="entry name" value="Acetyltransf_5"/>
    <property type="match status" value="1"/>
</dbReference>
<evidence type="ECO:0000256" key="1">
    <source>
        <dbReference type="ARBA" id="ARBA00005189"/>
    </source>
</evidence>
<keyword evidence="4" id="KW-0443">Lipid metabolism</keyword>
<dbReference type="InterPro" id="IPR016181">
    <property type="entry name" value="Acyl_CoA_acyltransferase"/>
</dbReference>
<evidence type="ECO:0000256" key="6">
    <source>
        <dbReference type="ARBA" id="ARBA00038095"/>
    </source>
</evidence>
<dbReference type="AlphaFoldDB" id="A0A1H7N478"/>
<gene>
    <name evidence="11" type="ORF">SAMN04488526_2165</name>
</gene>
<keyword evidence="2" id="KW-0444">Lipid biosynthesis</keyword>
<dbReference type="STRING" id="188906.SAMN04488526_2165"/>
<dbReference type="GO" id="GO:0006629">
    <property type="term" value="P:lipid metabolic process"/>
    <property type="evidence" value="ECO:0007669"/>
    <property type="project" value="UniProtKB-KW"/>
</dbReference>
<reference evidence="11 12" key="1">
    <citation type="submission" date="2016-10" db="EMBL/GenBank/DDBJ databases">
        <authorList>
            <person name="de Groot N.N."/>
        </authorList>
    </citation>
    <scope>NUCLEOTIDE SEQUENCE [LARGE SCALE GENOMIC DNA]</scope>
    <source>
        <strain evidence="11 12">DSM 14858</strain>
    </source>
</reference>
<accession>A0A1H7N478</accession>
<dbReference type="EC" id="2.3.2.30" evidence="7"/>
<dbReference type="SUPFAM" id="SSF55729">
    <property type="entry name" value="Acyl-CoA N-acyltransferases (Nat)"/>
    <property type="match status" value="1"/>
</dbReference>
<dbReference type="PANTHER" id="PTHR37323">
    <property type="entry name" value="GCN5-RELATED N-ACETYLTRANSFERASE"/>
    <property type="match status" value="1"/>
</dbReference>
<keyword evidence="5 11" id="KW-0012">Acyltransferase</keyword>
<keyword evidence="12" id="KW-1185">Reference proteome</keyword>
<dbReference type="GO" id="GO:0043810">
    <property type="term" value="F:ornithine-acyl [acyl carrier protein] N-acyltransferase activity"/>
    <property type="evidence" value="ECO:0007669"/>
    <property type="project" value="UniProtKB-EC"/>
</dbReference>
<name>A0A1H7N478_9RHOB</name>
<keyword evidence="3 11" id="KW-0808">Transferase</keyword>
<organism evidence="11 12">
    <name type="scientific">Jannaschia helgolandensis</name>
    <dbReference type="NCBI Taxonomy" id="188906"/>
    <lineage>
        <taxon>Bacteria</taxon>
        <taxon>Pseudomonadati</taxon>
        <taxon>Pseudomonadota</taxon>
        <taxon>Alphaproteobacteria</taxon>
        <taxon>Rhodobacterales</taxon>
        <taxon>Roseobacteraceae</taxon>
        <taxon>Jannaschia</taxon>
    </lineage>
</organism>
<dbReference type="EMBL" id="FNZQ01000003">
    <property type="protein sequence ID" value="SEL18382.1"/>
    <property type="molecule type" value="Genomic_DNA"/>
</dbReference>
<evidence type="ECO:0000256" key="7">
    <source>
        <dbReference type="ARBA" id="ARBA00039058"/>
    </source>
</evidence>
<evidence type="ECO:0000256" key="5">
    <source>
        <dbReference type="ARBA" id="ARBA00023315"/>
    </source>
</evidence>
<dbReference type="OrthoDB" id="9787072at2"/>
<protein>
    <recommendedName>
        <fullName evidence="8">L-ornithine N(alpha)-acyltransferase</fullName>
        <ecNumber evidence="7">2.3.2.30</ecNumber>
    </recommendedName>
</protein>
<evidence type="ECO:0000256" key="3">
    <source>
        <dbReference type="ARBA" id="ARBA00022679"/>
    </source>
</evidence>
<dbReference type="PANTHER" id="PTHR37323:SF1">
    <property type="entry name" value="L-ORNITHINE N(ALPHA)-ACYLTRANSFERASE"/>
    <property type="match status" value="1"/>
</dbReference>
<sequence>MNIKAGRWRARIVSLAQAEAALDLRARVFRSGACDADAYDAQARHLLIEDATGIAACARLTVQRGADVLTGYTAQHYDLSAFSAGFASALEVGRVCLAPECRDLDVPRLLLASLARIVGVEGAAVLYGCSSFPANGAGMARLADRQAPDAWAPRRKALLTQSLSRVPGPLPSLLRSYLSFGAVVSDHAVVDRDLGTLHVFTALPIEAISPGRARLLTGMLDAV</sequence>
<dbReference type="RefSeq" id="WP_092762631.1">
    <property type="nucleotide sequence ID" value="NZ_FNZQ01000003.1"/>
</dbReference>
<comment type="function">
    <text evidence="9">Catalyzes the first step in the biosynthesis of ornithine lipids, which are phosphorus-free membrane lipids. Catalyzes the 3-hydroxyacyl-acyl carrier protein-dependent acylation of ornithine to form lyso-ornithine lipid (LOL).</text>
</comment>
<evidence type="ECO:0000256" key="2">
    <source>
        <dbReference type="ARBA" id="ARBA00022516"/>
    </source>
</evidence>
<dbReference type="Gene3D" id="3.40.630.30">
    <property type="match status" value="1"/>
</dbReference>
<comment type="pathway">
    <text evidence="1">Lipid metabolism.</text>
</comment>
<evidence type="ECO:0000256" key="10">
    <source>
        <dbReference type="ARBA" id="ARBA00047785"/>
    </source>
</evidence>
<evidence type="ECO:0000256" key="8">
    <source>
        <dbReference type="ARBA" id="ARBA00039866"/>
    </source>
</evidence>
<comment type="catalytic activity">
    <reaction evidence="10">
        <text>a (3R)-hydroxyacyl-[ACP] + L-ornithine = a lyso-ornithine lipid + holo-[ACP] + H(+)</text>
        <dbReference type="Rhea" id="RHEA:20633"/>
        <dbReference type="Rhea" id="RHEA-COMP:9685"/>
        <dbReference type="Rhea" id="RHEA-COMP:9945"/>
        <dbReference type="ChEBI" id="CHEBI:15378"/>
        <dbReference type="ChEBI" id="CHEBI:46911"/>
        <dbReference type="ChEBI" id="CHEBI:64479"/>
        <dbReference type="ChEBI" id="CHEBI:78827"/>
        <dbReference type="ChEBI" id="CHEBI:138482"/>
        <dbReference type="EC" id="2.3.2.30"/>
    </reaction>
    <physiologicalReaction direction="left-to-right" evidence="10">
        <dbReference type="Rhea" id="RHEA:20634"/>
    </physiologicalReaction>
</comment>
<proteinExistence type="inferred from homology"/>
<evidence type="ECO:0000256" key="9">
    <source>
        <dbReference type="ARBA" id="ARBA00045724"/>
    </source>
</evidence>
<comment type="similarity">
    <text evidence="6">Belongs to the acetyltransferase family. OlsB subfamily.</text>
</comment>